<dbReference type="SMART" id="SM00868">
    <property type="entry name" value="zf-AD"/>
    <property type="match status" value="1"/>
</dbReference>
<evidence type="ECO:0000256" key="4">
    <source>
        <dbReference type="ARBA" id="ARBA00022833"/>
    </source>
</evidence>
<keyword evidence="4 6" id="KW-0862">Zinc</keyword>
<dbReference type="PROSITE" id="PS00028">
    <property type="entry name" value="ZINC_FINGER_C2H2_1"/>
    <property type="match status" value="4"/>
</dbReference>
<evidence type="ECO:0000256" key="2">
    <source>
        <dbReference type="ARBA" id="ARBA00022737"/>
    </source>
</evidence>
<keyword evidence="2" id="KW-0677">Repeat</keyword>
<evidence type="ECO:0000256" key="1">
    <source>
        <dbReference type="ARBA" id="ARBA00022723"/>
    </source>
</evidence>
<dbReference type="Pfam" id="PF00096">
    <property type="entry name" value="zf-C2H2"/>
    <property type="match status" value="2"/>
</dbReference>
<feature type="domain" description="C2H2-type" evidence="7">
    <location>
        <begin position="283"/>
        <end position="310"/>
    </location>
</feature>
<dbReference type="PROSITE" id="PS50157">
    <property type="entry name" value="ZINC_FINGER_C2H2_2"/>
    <property type="match status" value="4"/>
</dbReference>
<name>A0A336MGX3_CULSO</name>
<evidence type="ECO:0000256" key="6">
    <source>
        <dbReference type="PROSITE-ProRule" id="PRU01263"/>
    </source>
</evidence>
<dbReference type="Pfam" id="PF07776">
    <property type="entry name" value="zf-AD"/>
    <property type="match status" value="1"/>
</dbReference>
<evidence type="ECO:0000313" key="10">
    <source>
        <dbReference type="EMBL" id="SSX27577.1"/>
    </source>
</evidence>
<dbReference type="InterPro" id="IPR036236">
    <property type="entry name" value="Znf_C2H2_sf"/>
</dbReference>
<feature type="binding site" evidence="6">
    <location>
        <position position="5"/>
    </location>
    <ligand>
        <name>Zn(2+)</name>
        <dbReference type="ChEBI" id="CHEBI:29105"/>
    </ligand>
</feature>
<dbReference type="PANTHER" id="PTHR24379:SF121">
    <property type="entry name" value="C2H2-TYPE DOMAIN-CONTAINING PROTEIN"/>
    <property type="match status" value="1"/>
</dbReference>
<protein>
    <submittedName>
        <fullName evidence="10">CSON014661 protein</fullName>
    </submittedName>
</protein>
<dbReference type="SUPFAM" id="SSF57667">
    <property type="entry name" value="beta-beta-alpha zinc fingers"/>
    <property type="match status" value="3"/>
</dbReference>
<dbReference type="EMBL" id="UFQT01000843">
    <property type="protein sequence ID" value="SSX27577.1"/>
    <property type="molecule type" value="Genomic_DNA"/>
</dbReference>
<dbReference type="PANTHER" id="PTHR24379">
    <property type="entry name" value="KRAB AND ZINC FINGER DOMAIN-CONTAINING"/>
    <property type="match status" value="1"/>
</dbReference>
<dbReference type="SUPFAM" id="SSF57716">
    <property type="entry name" value="Glucocorticoid receptor-like (DNA-binding domain)"/>
    <property type="match status" value="1"/>
</dbReference>
<reference evidence="10" key="2">
    <citation type="submission" date="2018-07" db="EMBL/GenBank/DDBJ databases">
        <authorList>
            <person name="Quirk P.G."/>
            <person name="Krulwich T.A."/>
        </authorList>
    </citation>
    <scope>NUCLEOTIDE SEQUENCE</scope>
</reference>
<evidence type="ECO:0000313" key="9">
    <source>
        <dbReference type="EMBL" id="SSX07234.1"/>
    </source>
</evidence>
<feature type="binding site" evidence="6">
    <location>
        <position position="45"/>
    </location>
    <ligand>
        <name>Zn(2+)</name>
        <dbReference type="ChEBI" id="CHEBI:29105"/>
    </ligand>
</feature>
<dbReference type="EMBL" id="UFQS01000843">
    <property type="protein sequence ID" value="SSX07234.1"/>
    <property type="molecule type" value="Genomic_DNA"/>
</dbReference>
<evidence type="ECO:0000259" key="8">
    <source>
        <dbReference type="PROSITE" id="PS51915"/>
    </source>
</evidence>
<evidence type="ECO:0000256" key="5">
    <source>
        <dbReference type="PROSITE-ProRule" id="PRU00042"/>
    </source>
</evidence>
<accession>A0A336MGX3</accession>
<feature type="binding site" evidence="6">
    <location>
        <position position="8"/>
    </location>
    <ligand>
        <name>Zn(2+)</name>
        <dbReference type="ChEBI" id="CHEBI:29105"/>
    </ligand>
</feature>
<feature type="domain" description="C2H2-type" evidence="7">
    <location>
        <begin position="255"/>
        <end position="282"/>
    </location>
</feature>
<dbReference type="GO" id="GO:0005634">
    <property type="term" value="C:nucleus"/>
    <property type="evidence" value="ECO:0007669"/>
    <property type="project" value="InterPro"/>
</dbReference>
<dbReference type="PROSITE" id="PS51915">
    <property type="entry name" value="ZAD"/>
    <property type="match status" value="1"/>
</dbReference>
<dbReference type="InterPro" id="IPR013087">
    <property type="entry name" value="Znf_C2H2_type"/>
</dbReference>
<sequence>MNETCRVCLRKSADIIKNISDYIEIIRKISQIDVILNEDFPNKVCNDCANDLENANMLHEMLLDCNKRIWNDIDSMVMKLEVGETEQFELNYNEKEPQIGVDNFSIEIKTEPTHECPSTKNHEISTSRRAQVTLRESKKLKLTENVTLKSQQSEKLSVAPLSRACPPVTFPCYYCQSEEINLKFHMQTIHPDLPLEYRCALCHNTYKTFDALKQHMNSICRKEKKYICDECGSAFRLPCRLKRHIKVAHDDTRNFTCDICKGTFKTIVALKLHMRSHTKEKPYKCKFCTKAYSHYSDWKTHHLTHTNEWRYYCLICNKGFYKPSALKIHQKLH</sequence>
<evidence type="ECO:0000259" key="7">
    <source>
        <dbReference type="PROSITE" id="PS50157"/>
    </source>
</evidence>
<organism evidence="10">
    <name type="scientific">Culicoides sonorensis</name>
    <name type="common">Biting midge</name>
    <dbReference type="NCBI Taxonomy" id="179676"/>
    <lineage>
        <taxon>Eukaryota</taxon>
        <taxon>Metazoa</taxon>
        <taxon>Ecdysozoa</taxon>
        <taxon>Arthropoda</taxon>
        <taxon>Hexapoda</taxon>
        <taxon>Insecta</taxon>
        <taxon>Pterygota</taxon>
        <taxon>Neoptera</taxon>
        <taxon>Endopterygota</taxon>
        <taxon>Diptera</taxon>
        <taxon>Nematocera</taxon>
        <taxon>Chironomoidea</taxon>
        <taxon>Ceratopogonidae</taxon>
        <taxon>Ceratopogoninae</taxon>
        <taxon>Culicoides</taxon>
        <taxon>Monoculicoides</taxon>
    </lineage>
</organism>
<feature type="binding site" evidence="6">
    <location>
        <position position="48"/>
    </location>
    <ligand>
        <name>Zn(2+)</name>
        <dbReference type="ChEBI" id="CHEBI:29105"/>
    </ligand>
</feature>
<dbReference type="InterPro" id="IPR012934">
    <property type="entry name" value="Znf_AD"/>
</dbReference>
<keyword evidence="3 5" id="KW-0863">Zinc-finger</keyword>
<proteinExistence type="predicted"/>
<feature type="domain" description="ZAD" evidence="8">
    <location>
        <begin position="3"/>
        <end position="72"/>
    </location>
</feature>
<gene>
    <name evidence="10" type="primary">CSON014661</name>
</gene>
<dbReference type="Pfam" id="PF13912">
    <property type="entry name" value="zf-C2H2_6"/>
    <property type="match status" value="2"/>
</dbReference>
<feature type="domain" description="C2H2-type" evidence="7">
    <location>
        <begin position="226"/>
        <end position="254"/>
    </location>
</feature>
<reference evidence="9" key="1">
    <citation type="submission" date="2018-04" db="EMBL/GenBank/DDBJ databases">
        <authorList>
            <person name="Go L.Y."/>
            <person name="Mitchell J.A."/>
        </authorList>
    </citation>
    <scope>NUCLEOTIDE SEQUENCE</scope>
    <source>
        <tissue evidence="9">Whole organism</tissue>
    </source>
</reference>
<dbReference type="GO" id="GO:0008270">
    <property type="term" value="F:zinc ion binding"/>
    <property type="evidence" value="ECO:0007669"/>
    <property type="project" value="UniProtKB-UniRule"/>
</dbReference>
<dbReference type="AlphaFoldDB" id="A0A336MGX3"/>
<keyword evidence="1 6" id="KW-0479">Metal-binding</keyword>
<dbReference type="Gene3D" id="3.30.160.60">
    <property type="entry name" value="Classic Zinc Finger"/>
    <property type="match status" value="5"/>
</dbReference>
<evidence type="ECO:0000256" key="3">
    <source>
        <dbReference type="ARBA" id="ARBA00022771"/>
    </source>
</evidence>
<dbReference type="FunFam" id="3.30.160.60:FF:000446">
    <property type="entry name" value="Zinc finger protein"/>
    <property type="match status" value="1"/>
</dbReference>
<dbReference type="VEuPathDB" id="VectorBase:CSON014661"/>
<feature type="domain" description="C2H2-type" evidence="7">
    <location>
        <begin position="311"/>
        <end position="333"/>
    </location>
</feature>
<dbReference type="SMART" id="SM00355">
    <property type="entry name" value="ZnF_C2H2"/>
    <property type="match status" value="6"/>
</dbReference>